<proteinExistence type="predicted"/>
<evidence type="ECO:0000313" key="2">
    <source>
        <dbReference type="Proteomes" id="UP000574390"/>
    </source>
</evidence>
<organism evidence="1 2">
    <name type="scientific">Perkinsus olseni</name>
    <name type="common">Perkinsus atlanticus</name>
    <dbReference type="NCBI Taxonomy" id="32597"/>
    <lineage>
        <taxon>Eukaryota</taxon>
        <taxon>Sar</taxon>
        <taxon>Alveolata</taxon>
        <taxon>Perkinsozoa</taxon>
        <taxon>Perkinsea</taxon>
        <taxon>Perkinsida</taxon>
        <taxon>Perkinsidae</taxon>
        <taxon>Perkinsus</taxon>
    </lineage>
</organism>
<dbReference type="AlphaFoldDB" id="A0A7J6TH46"/>
<reference evidence="1 2" key="1">
    <citation type="submission" date="2020-04" db="EMBL/GenBank/DDBJ databases">
        <title>Perkinsus olseni comparative genomics.</title>
        <authorList>
            <person name="Bogema D.R."/>
        </authorList>
    </citation>
    <scope>NUCLEOTIDE SEQUENCE [LARGE SCALE GENOMIC DNA]</scope>
    <source>
        <strain evidence="1">ATCC PRA-205</strain>
    </source>
</reference>
<protein>
    <submittedName>
        <fullName evidence="1">Uncharacterized protein</fullName>
    </submittedName>
</protein>
<accession>A0A7J6TH46</accession>
<comment type="caution">
    <text evidence="1">The sequence shown here is derived from an EMBL/GenBank/DDBJ whole genome shotgun (WGS) entry which is preliminary data.</text>
</comment>
<sequence>TQIWQLISMGEGGSDSFREFAVVRPDLMEERSSDGRGALFWAWEFGNTRVVRYQNGVSSSSPLSINRAIVIISLFLSPTV</sequence>
<dbReference type="EMBL" id="JABANM010007223">
    <property type="protein sequence ID" value="KAF4744609.1"/>
    <property type="molecule type" value="Genomic_DNA"/>
</dbReference>
<dbReference type="Proteomes" id="UP000574390">
    <property type="component" value="Unassembled WGS sequence"/>
</dbReference>
<gene>
    <name evidence="1" type="ORF">FOZ62_017760</name>
</gene>
<evidence type="ECO:0000313" key="1">
    <source>
        <dbReference type="EMBL" id="KAF4744609.1"/>
    </source>
</evidence>
<feature type="non-terminal residue" evidence="1">
    <location>
        <position position="1"/>
    </location>
</feature>
<name>A0A7J6TH46_PEROL</name>